<dbReference type="Proteomes" id="UP000243745">
    <property type="component" value="Unassembled WGS sequence"/>
</dbReference>
<organism evidence="1 2">
    <name type="scientific">Ruminobacter amylophilus</name>
    <dbReference type="NCBI Taxonomy" id="867"/>
    <lineage>
        <taxon>Bacteria</taxon>
        <taxon>Pseudomonadati</taxon>
        <taxon>Pseudomonadota</taxon>
        <taxon>Gammaproteobacteria</taxon>
        <taxon>Aeromonadales</taxon>
        <taxon>Succinivibrionaceae</taxon>
        <taxon>Ruminobacter</taxon>
    </lineage>
</organism>
<evidence type="ECO:0000313" key="1">
    <source>
        <dbReference type="EMBL" id="SFP01882.1"/>
    </source>
</evidence>
<dbReference type="AlphaFoldDB" id="A0A662ZEI8"/>
<dbReference type="EMBL" id="FOXF01000002">
    <property type="protein sequence ID" value="SFP01882.1"/>
    <property type="molecule type" value="Genomic_DNA"/>
</dbReference>
<reference evidence="1 2" key="1">
    <citation type="submission" date="2016-10" db="EMBL/GenBank/DDBJ databases">
        <authorList>
            <person name="Varghese N."/>
            <person name="Submissions S."/>
        </authorList>
    </citation>
    <scope>NUCLEOTIDE SEQUENCE [LARGE SCALE GENOMIC DNA]</scope>
    <source>
        <strain evidence="1 2">DSM 1361</strain>
    </source>
</reference>
<proteinExistence type="predicted"/>
<evidence type="ECO:0000313" key="2">
    <source>
        <dbReference type="Proteomes" id="UP000243745"/>
    </source>
</evidence>
<protein>
    <submittedName>
        <fullName evidence="1">Uncharacterized protein</fullName>
    </submittedName>
</protein>
<accession>A0A662ZEI8</accession>
<keyword evidence="2" id="KW-1185">Reference proteome</keyword>
<dbReference type="RefSeq" id="WP_093140105.1">
    <property type="nucleotide sequence ID" value="NZ_FOXF01000002.1"/>
</dbReference>
<name>A0A662ZEI8_9GAMM</name>
<sequence length="406" mass="45880">MLLIHLLPFNRDNYPWCVDIISVNPENAEILSQSRIVVTPPAGICPSPTYAVSFDCDCIEAVRKTGLNPAAAAERLAMIIKNHERLVFSGKRAYLMFRELLCNLQMRNVLKNKRITSFKSIVHAAVSLKGIYYPQAWNNIKKLGAETGNTDNRYIRSMYAVFKDLYLKAPKLLSYFVNKSLVLDTAESSGKIILGIGEDSFFIFTPVMVTSEYVLGISIVKEIKPLVLPVNGAVCYTVSSAINTSIARELKTDFEQIKKLHAESSAYLRTDSAEYLMLMDNLESSIKNESEDVLASDEYRSTESMFAELSEWFEKDRDVLSADEVCAHIARASGRLRTAMMDYLYSEDYPLPLGYDEVYRDIVSARISNARDNMVAELEYATAQAEKNSNQQSLQRLANLYRYLSE</sequence>
<gene>
    <name evidence="1" type="ORF">SAMN02910344_00212</name>
</gene>